<evidence type="ECO:0000256" key="1">
    <source>
        <dbReference type="SAM" id="Phobius"/>
    </source>
</evidence>
<organism evidence="2 3">
    <name type="scientific">Halpernia humi</name>
    <dbReference type="NCBI Taxonomy" id="493375"/>
    <lineage>
        <taxon>Bacteria</taxon>
        <taxon>Pseudomonadati</taxon>
        <taxon>Bacteroidota</taxon>
        <taxon>Flavobacteriia</taxon>
        <taxon>Flavobacteriales</taxon>
        <taxon>Weeksellaceae</taxon>
        <taxon>Chryseobacterium group</taxon>
        <taxon>Halpernia</taxon>
    </lineage>
</organism>
<evidence type="ECO:0000313" key="2">
    <source>
        <dbReference type="EMBL" id="SEF72817.1"/>
    </source>
</evidence>
<evidence type="ECO:0000313" key="3">
    <source>
        <dbReference type="Proteomes" id="UP000236738"/>
    </source>
</evidence>
<name>A0A1H5UEU4_9FLAO</name>
<dbReference type="RefSeq" id="WP_103912739.1">
    <property type="nucleotide sequence ID" value="NZ_FNUS01000001.1"/>
</dbReference>
<dbReference type="EMBL" id="FNUS01000001">
    <property type="protein sequence ID" value="SEF72817.1"/>
    <property type="molecule type" value="Genomic_DNA"/>
</dbReference>
<protein>
    <submittedName>
        <fullName evidence="2">Uncharacterized protein</fullName>
    </submittedName>
</protein>
<gene>
    <name evidence="2" type="ORF">SAMN05421847_0745</name>
</gene>
<keyword evidence="3" id="KW-1185">Reference proteome</keyword>
<proteinExistence type="predicted"/>
<sequence length="65" mass="7330">MKTIYKVFLALFIIFIAANLYVFDWSISFFAEENSTFVLSMAAGLLGIFVVFVLHTWSKLSTAKG</sequence>
<accession>A0A1H5UEU4</accession>
<reference evidence="3" key="1">
    <citation type="submission" date="2016-10" db="EMBL/GenBank/DDBJ databases">
        <authorList>
            <person name="Varghese N."/>
            <person name="Submissions S."/>
        </authorList>
    </citation>
    <scope>NUCLEOTIDE SEQUENCE [LARGE SCALE GENOMIC DNA]</scope>
    <source>
        <strain evidence="3">DSM 21580</strain>
    </source>
</reference>
<dbReference type="AlphaFoldDB" id="A0A1H5UEU4"/>
<dbReference type="OrthoDB" id="1448612at2"/>
<dbReference type="Proteomes" id="UP000236738">
    <property type="component" value="Unassembled WGS sequence"/>
</dbReference>
<keyword evidence="1" id="KW-0472">Membrane</keyword>
<feature type="transmembrane region" description="Helical" evidence="1">
    <location>
        <begin position="7"/>
        <end position="31"/>
    </location>
</feature>
<feature type="transmembrane region" description="Helical" evidence="1">
    <location>
        <begin position="37"/>
        <end position="57"/>
    </location>
</feature>
<keyword evidence="1" id="KW-1133">Transmembrane helix</keyword>
<keyword evidence="1" id="KW-0812">Transmembrane</keyword>